<dbReference type="AlphaFoldDB" id="E9E5C8"/>
<evidence type="ECO:0000256" key="5">
    <source>
        <dbReference type="ARBA" id="ARBA00023002"/>
    </source>
</evidence>
<dbReference type="InterPro" id="IPR051104">
    <property type="entry name" value="FAD_monoxygenase"/>
</dbReference>
<dbReference type="GO" id="GO:0044550">
    <property type="term" value="P:secondary metabolite biosynthetic process"/>
    <property type="evidence" value="ECO:0007669"/>
    <property type="project" value="TreeGrafter"/>
</dbReference>
<evidence type="ECO:0000313" key="10">
    <source>
        <dbReference type="Proteomes" id="UP000002499"/>
    </source>
</evidence>
<keyword evidence="7" id="KW-1133">Transmembrane helix</keyword>
<keyword evidence="7" id="KW-0472">Membrane</keyword>
<feature type="domain" description="FAD-binding" evidence="8">
    <location>
        <begin position="210"/>
        <end position="415"/>
    </location>
</feature>
<dbReference type="PANTHER" id="PTHR46720:SF3">
    <property type="entry name" value="FAD-BINDING DOMAIN-CONTAINING PROTEIN-RELATED"/>
    <property type="match status" value="1"/>
</dbReference>
<dbReference type="InterPro" id="IPR036188">
    <property type="entry name" value="FAD/NAD-bd_sf"/>
</dbReference>
<evidence type="ECO:0000313" key="9">
    <source>
        <dbReference type="EMBL" id="EFY88811.1"/>
    </source>
</evidence>
<proteinExistence type="inferred from homology"/>
<dbReference type="PRINTS" id="PR00420">
    <property type="entry name" value="RNGMNOXGNASE"/>
</dbReference>
<dbReference type="Proteomes" id="UP000002499">
    <property type="component" value="Unassembled WGS sequence"/>
</dbReference>
<protein>
    <submittedName>
        <fullName evidence="9">Mannitol 1-phosphate dehydrogenase</fullName>
    </submittedName>
</protein>
<evidence type="ECO:0000259" key="8">
    <source>
        <dbReference type="Pfam" id="PF01494"/>
    </source>
</evidence>
<dbReference type="HOGENOM" id="CLU_009665_6_3_1"/>
<organism evidence="10">
    <name type="scientific">Metarhizium acridum (strain CQMa 102)</name>
    <dbReference type="NCBI Taxonomy" id="655827"/>
    <lineage>
        <taxon>Eukaryota</taxon>
        <taxon>Fungi</taxon>
        <taxon>Dikarya</taxon>
        <taxon>Ascomycota</taxon>
        <taxon>Pezizomycotina</taxon>
        <taxon>Sordariomycetes</taxon>
        <taxon>Hypocreomycetidae</taxon>
        <taxon>Hypocreales</taxon>
        <taxon>Clavicipitaceae</taxon>
        <taxon>Metarhizium</taxon>
    </lineage>
</organism>
<dbReference type="eggNOG" id="KOG2614">
    <property type="taxonomic scope" value="Eukaryota"/>
</dbReference>
<dbReference type="OMA" id="MGPNALR"/>
<keyword evidence="7" id="KW-0812">Transmembrane</keyword>
<keyword evidence="4" id="KW-0274">FAD</keyword>
<evidence type="ECO:0000256" key="4">
    <source>
        <dbReference type="ARBA" id="ARBA00022827"/>
    </source>
</evidence>
<dbReference type="Pfam" id="PF01494">
    <property type="entry name" value="FAD_binding_3"/>
    <property type="match status" value="1"/>
</dbReference>
<dbReference type="OrthoDB" id="417877at2759"/>
<keyword evidence="6" id="KW-0503">Monooxygenase</keyword>
<name>E9E5C8_METAQ</name>
<dbReference type="InterPro" id="IPR002938">
    <property type="entry name" value="FAD-bd"/>
</dbReference>
<comment type="similarity">
    <text evidence="2">Belongs to the paxM FAD-dependent monooxygenase family.</text>
</comment>
<dbReference type="InParanoid" id="E9E5C8"/>
<evidence type="ECO:0000256" key="3">
    <source>
        <dbReference type="ARBA" id="ARBA00022630"/>
    </source>
</evidence>
<dbReference type="STRING" id="655827.E9E5C8"/>
<accession>E9E5C8</accession>
<evidence type="ECO:0000256" key="7">
    <source>
        <dbReference type="SAM" id="Phobius"/>
    </source>
</evidence>
<dbReference type="PANTHER" id="PTHR46720">
    <property type="entry name" value="HYDROXYLASE, PUTATIVE (AFU_ORTHOLOGUE AFUA_3G01460)-RELATED"/>
    <property type="match status" value="1"/>
</dbReference>
<dbReference type="SUPFAM" id="SSF54373">
    <property type="entry name" value="FAD-linked reductases, C-terminal domain"/>
    <property type="match status" value="1"/>
</dbReference>
<dbReference type="GO" id="GO:0004497">
    <property type="term" value="F:monooxygenase activity"/>
    <property type="evidence" value="ECO:0007669"/>
    <property type="project" value="UniProtKB-KW"/>
</dbReference>
<feature type="transmembrane region" description="Helical" evidence="7">
    <location>
        <begin position="55"/>
        <end position="75"/>
    </location>
</feature>
<reference evidence="9 10" key="1">
    <citation type="journal article" date="2011" name="PLoS Genet.">
        <title>Genome sequencing and comparative transcriptomics of the model entomopathogenic fungi Metarhizium anisopliae and M. acridum.</title>
        <authorList>
            <person name="Gao Q."/>
            <person name="Jin K."/>
            <person name="Ying S.H."/>
            <person name="Zhang Y."/>
            <person name="Xiao G."/>
            <person name="Shang Y."/>
            <person name="Duan Z."/>
            <person name="Hu X."/>
            <person name="Xie X.Q."/>
            <person name="Zhou G."/>
            <person name="Peng G."/>
            <person name="Luo Z."/>
            <person name="Huang W."/>
            <person name="Wang B."/>
            <person name="Fang W."/>
            <person name="Wang S."/>
            <person name="Zhong Y."/>
            <person name="Ma L.J."/>
            <person name="St Leger R.J."/>
            <person name="Zhao G.P."/>
            <person name="Pei Y."/>
            <person name="Feng M.G."/>
            <person name="Xia Y."/>
            <person name="Wang C."/>
        </authorList>
    </citation>
    <scope>NUCLEOTIDE SEQUENCE [LARGE SCALE GENOMIC DNA]</scope>
    <source>
        <strain evidence="9 10">CQMa 102</strain>
    </source>
</reference>
<keyword evidence="10" id="KW-1185">Reference proteome</keyword>
<dbReference type="GO" id="GO:0071949">
    <property type="term" value="F:FAD binding"/>
    <property type="evidence" value="ECO:0007669"/>
    <property type="project" value="InterPro"/>
</dbReference>
<evidence type="ECO:0000256" key="1">
    <source>
        <dbReference type="ARBA" id="ARBA00001974"/>
    </source>
</evidence>
<evidence type="ECO:0000256" key="2">
    <source>
        <dbReference type="ARBA" id="ARBA00007992"/>
    </source>
</evidence>
<comment type="cofactor">
    <cofactor evidence="1">
        <name>FAD</name>
        <dbReference type="ChEBI" id="CHEBI:57692"/>
    </cofactor>
</comment>
<dbReference type="EMBL" id="GL698506">
    <property type="protein sequence ID" value="EFY88811.1"/>
    <property type="molecule type" value="Genomic_DNA"/>
</dbReference>
<dbReference type="SUPFAM" id="SSF51905">
    <property type="entry name" value="FAD/NAD(P)-binding domain"/>
    <property type="match status" value="1"/>
</dbReference>
<keyword evidence="3" id="KW-0285">Flavoprotein</keyword>
<keyword evidence="5" id="KW-0560">Oxidoreductase</keyword>
<dbReference type="Gene3D" id="3.50.50.60">
    <property type="entry name" value="FAD/NAD(P)-binding domain"/>
    <property type="match status" value="1"/>
</dbReference>
<sequence length="471" mass="51206">MVKDAPTRALPISGTRPSLPLLRESNSQLLKSWCGDCGHGMTAGTRKMKPGCEKLHVGIIGGGIAGLALGIGLNYRDVSFTIYEAAPGLNAIGAGISLGPNTTRAMALIDPALREGYEKIAMKNQSPEKQHNFADILLAEPGFGAARGFHGAAVGSKDFVRSGAHRKDLLGMMKSLLPGNDCIKFGSKAISVCQVGKKVQVSFEDGQVAEFDAVVGCDGGKGITRQAVLEHRFPGQVQLTYSGRYVYRGVVPPGKVQEILGKYADDSKIFIGQGRYFAAYPISGGGFNFLAGRQKDDEPWTHAHSTREVSRQDMRNDFDGCDRRLLELLEWAKPLRWGLFHHLSTPTYTHGRIVLLGDVAHASTPHQGAGAGQCFEDALILSHLLGQIRDDQEMPAALEVYDSICRPRAQEIIRTSNDTGLLYTMTHPQCGDDVAKIVASAKGRFQWIWTHDLQADLVKATEDLDKLRKQA</sequence>
<gene>
    <name evidence="9" type="ORF">MAC_05076</name>
</gene>
<evidence type="ECO:0000256" key="6">
    <source>
        <dbReference type="ARBA" id="ARBA00023033"/>
    </source>
</evidence>